<dbReference type="FunFam" id="3.40.640.10:FF:000090">
    <property type="entry name" value="Pyridoxal phosphate-dependent aminotransferase"/>
    <property type="match status" value="1"/>
</dbReference>
<evidence type="ECO:0000256" key="9">
    <source>
        <dbReference type="ARBA" id="ARBA00074221"/>
    </source>
</evidence>
<protein>
    <recommendedName>
        <fullName evidence="9">GDP-perosamine synthase</fullName>
        <ecNumber evidence="8">2.6.1.102</ecNumber>
    </recommendedName>
</protein>
<dbReference type="GO" id="GO:0102933">
    <property type="term" value="F:GDP-4-dehydro-6-deoxy-D-mannose-4-aminotransferase activity"/>
    <property type="evidence" value="ECO:0007669"/>
    <property type="project" value="UniProtKB-EC"/>
</dbReference>
<evidence type="ECO:0000313" key="15">
    <source>
        <dbReference type="Proteomes" id="UP000056750"/>
    </source>
</evidence>
<comment type="similarity">
    <text evidence="6 12">Belongs to the DegT/DnrJ/EryC1 family.</text>
</comment>
<dbReference type="PIRSF" id="PIRSF000390">
    <property type="entry name" value="PLP_StrS"/>
    <property type="match status" value="1"/>
</dbReference>
<dbReference type="Pfam" id="PF01041">
    <property type="entry name" value="DegT_DnrJ_EryC1"/>
    <property type="match status" value="1"/>
</dbReference>
<dbReference type="KEGG" id="asq:AVL57_11085"/>
<evidence type="ECO:0000256" key="8">
    <source>
        <dbReference type="ARBA" id="ARBA00066317"/>
    </source>
</evidence>
<dbReference type="Gene3D" id="3.40.640.10">
    <property type="entry name" value="Type I PLP-dependent aspartate aminotransferase-like (Major domain)"/>
    <property type="match status" value="1"/>
</dbReference>
<organism evidence="14 16">
    <name type="scientific">Alteromonas stellipolaris</name>
    <dbReference type="NCBI Taxonomy" id="233316"/>
    <lineage>
        <taxon>Bacteria</taxon>
        <taxon>Pseudomonadati</taxon>
        <taxon>Pseudomonadota</taxon>
        <taxon>Gammaproteobacteria</taxon>
        <taxon>Alteromonadales</taxon>
        <taxon>Alteromonadaceae</taxon>
        <taxon>Alteromonas/Salinimonas group</taxon>
        <taxon>Alteromonas</taxon>
    </lineage>
</organism>
<evidence type="ECO:0000256" key="3">
    <source>
        <dbReference type="ARBA" id="ARBA00022576"/>
    </source>
</evidence>
<evidence type="ECO:0000256" key="7">
    <source>
        <dbReference type="ARBA" id="ARBA00051587"/>
    </source>
</evidence>
<comment type="catalytic activity">
    <reaction evidence="7">
        <text>GDP-alpha-D-perosamine + 2-oxoglutarate = GDP-4-dehydro-alpha-D-rhamnose + L-glutamate</text>
        <dbReference type="Rhea" id="RHEA:36779"/>
        <dbReference type="ChEBI" id="CHEBI:16810"/>
        <dbReference type="ChEBI" id="CHEBI:29985"/>
        <dbReference type="ChEBI" id="CHEBI:57964"/>
        <dbReference type="ChEBI" id="CHEBI:73996"/>
        <dbReference type="EC" id="2.6.1.102"/>
    </reaction>
</comment>
<reference evidence="14" key="2">
    <citation type="submission" date="2023-07" db="EMBL/GenBank/DDBJ databases">
        <title>Genome content predicts the carbon catabolic preferences of heterotrophic bacteria.</title>
        <authorList>
            <person name="Gralka M."/>
        </authorList>
    </citation>
    <scope>NUCLEOTIDE SEQUENCE</scope>
    <source>
        <strain evidence="14">F2M12</strain>
    </source>
</reference>
<comment type="pathway">
    <text evidence="2">Bacterial outer membrane biogenesis; LPS O-antigen biosynthesis.</text>
</comment>
<comment type="cofactor">
    <cofactor evidence="1">
        <name>pyridoxal 5'-phosphate</name>
        <dbReference type="ChEBI" id="CHEBI:597326"/>
    </cofactor>
</comment>
<proteinExistence type="inferred from homology"/>
<dbReference type="PANTHER" id="PTHR30244">
    <property type="entry name" value="TRANSAMINASE"/>
    <property type="match status" value="1"/>
</dbReference>
<evidence type="ECO:0000313" key="14">
    <source>
        <dbReference type="EMBL" id="MDO6579107.1"/>
    </source>
</evidence>
<feature type="active site" description="Proton acceptor" evidence="10">
    <location>
        <position position="187"/>
    </location>
</feature>
<evidence type="ECO:0000256" key="10">
    <source>
        <dbReference type="PIRSR" id="PIRSR000390-1"/>
    </source>
</evidence>
<dbReference type="InterPro" id="IPR015422">
    <property type="entry name" value="PyrdxlP-dep_Trfase_small"/>
</dbReference>
<dbReference type="EMBL" id="CP013926">
    <property type="protein sequence ID" value="AMJ74460.1"/>
    <property type="molecule type" value="Genomic_DNA"/>
</dbReference>
<evidence type="ECO:0000256" key="2">
    <source>
        <dbReference type="ARBA" id="ARBA00005125"/>
    </source>
</evidence>
<evidence type="ECO:0000256" key="6">
    <source>
        <dbReference type="ARBA" id="ARBA00037999"/>
    </source>
</evidence>
<dbReference type="EMBL" id="JAUOQI010000015">
    <property type="protein sequence ID" value="MDO6579107.1"/>
    <property type="molecule type" value="Genomic_DNA"/>
</dbReference>
<feature type="modified residue" description="N6-(pyridoxal phosphate)lysine" evidence="11">
    <location>
        <position position="187"/>
    </location>
</feature>
<accession>A0AAW7Z8Y3</accession>
<evidence type="ECO:0000313" key="13">
    <source>
        <dbReference type="EMBL" id="AMJ74460.1"/>
    </source>
</evidence>
<keyword evidence="3 14" id="KW-0032">Aminotransferase</keyword>
<dbReference type="CDD" id="cd00616">
    <property type="entry name" value="AHBA_syn"/>
    <property type="match status" value="1"/>
</dbReference>
<evidence type="ECO:0000256" key="1">
    <source>
        <dbReference type="ARBA" id="ARBA00001933"/>
    </source>
</evidence>
<dbReference type="InterPro" id="IPR015421">
    <property type="entry name" value="PyrdxlP-dep_Trfase_major"/>
</dbReference>
<sequence>MNSNSDFIPVSKPYLTQEAKTFVVDCLDSGWISSKGAYVERFENEFAEKCGAKHAISVSSGTAALHLALLCLGIGSEDEVIVPDLTFAATANAVILCGATPVLCCVNKDEWTLDVNDAEAVLSDKTKAIIPVHLYGNPARMHEINDFAKRNGLSVIEDCAESLGATLDGRYLGTFGDMGCYSFFANKLLSTGEGGMVTTDSDALALKIRTLRDHGMSTEKRYWHDIAGLNYRMTNIQAAIGVSQLNVFDEFAKARSEQEALYKKYLTDVPGVIFKRVIKGAIPVNWLMSLRIDEALSGISAAELQGILTEHQIESRLFFYPLHQQPPYSNERAALKSTDVLSSSGLSLPTFVGLSCEDIQRVCEIISTAITNRQRSLSK</sequence>
<keyword evidence="5 11" id="KW-0663">Pyridoxal phosphate</keyword>
<evidence type="ECO:0000256" key="5">
    <source>
        <dbReference type="ARBA" id="ARBA00022898"/>
    </source>
</evidence>
<dbReference type="GO" id="GO:0030170">
    <property type="term" value="F:pyridoxal phosphate binding"/>
    <property type="evidence" value="ECO:0007669"/>
    <property type="project" value="TreeGrafter"/>
</dbReference>
<dbReference type="EC" id="2.6.1.102" evidence="8"/>
<keyword evidence="15" id="KW-1185">Reference proteome</keyword>
<evidence type="ECO:0000313" key="16">
    <source>
        <dbReference type="Proteomes" id="UP001170717"/>
    </source>
</evidence>
<dbReference type="Gene3D" id="3.90.1150.10">
    <property type="entry name" value="Aspartate Aminotransferase, domain 1"/>
    <property type="match status" value="1"/>
</dbReference>
<dbReference type="InterPro" id="IPR000653">
    <property type="entry name" value="DegT/StrS_aminotransferase"/>
</dbReference>
<gene>
    <name evidence="13" type="ORF">AVL57_11085</name>
    <name evidence="14" type="ORF">Q4527_17020</name>
</gene>
<dbReference type="GO" id="GO:0000271">
    <property type="term" value="P:polysaccharide biosynthetic process"/>
    <property type="evidence" value="ECO:0007669"/>
    <property type="project" value="TreeGrafter"/>
</dbReference>
<dbReference type="SUPFAM" id="SSF53383">
    <property type="entry name" value="PLP-dependent transferases"/>
    <property type="match status" value="1"/>
</dbReference>
<dbReference type="Proteomes" id="UP000056750">
    <property type="component" value="Chromosome"/>
</dbReference>
<evidence type="ECO:0000256" key="11">
    <source>
        <dbReference type="PIRSR" id="PIRSR000390-2"/>
    </source>
</evidence>
<dbReference type="InterPro" id="IPR015424">
    <property type="entry name" value="PyrdxlP-dep_Trfase"/>
</dbReference>
<keyword evidence="4 14" id="KW-0808">Transferase</keyword>
<evidence type="ECO:0000256" key="4">
    <source>
        <dbReference type="ARBA" id="ARBA00022679"/>
    </source>
</evidence>
<name>A0AAW7Z8Y3_9ALTE</name>
<dbReference type="RefSeq" id="WP_057793346.1">
    <property type="nucleotide sequence ID" value="NZ_CAXIBE010000012.1"/>
</dbReference>
<dbReference type="Proteomes" id="UP001170717">
    <property type="component" value="Unassembled WGS sequence"/>
</dbReference>
<evidence type="ECO:0000256" key="12">
    <source>
        <dbReference type="RuleBase" id="RU004508"/>
    </source>
</evidence>
<dbReference type="AlphaFoldDB" id="A0AAW7Z8Y3"/>
<dbReference type="PANTHER" id="PTHR30244:SF34">
    <property type="entry name" value="DTDP-4-AMINO-4,6-DIDEOXYGALACTOSE TRANSAMINASE"/>
    <property type="match status" value="1"/>
</dbReference>
<reference evidence="13 15" key="1">
    <citation type="submission" date="2015-12" db="EMBL/GenBank/DDBJ databases">
        <title>Intraspecies pangenome expansion in the marine bacterium Alteromonas.</title>
        <authorList>
            <person name="Lopez-Perez M."/>
            <person name="Rodriguez-Valera F."/>
        </authorList>
    </citation>
    <scope>NUCLEOTIDE SEQUENCE [LARGE SCALE GENOMIC DNA]</scope>
    <source>
        <strain evidence="13 15">LMG 21861</strain>
    </source>
</reference>